<reference evidence="18" key="1">
    <citation type="submission" date="2016-03" db="EMBL/GenBank/DDBJ databases">
        <title>Gut transcriptome analysis on engorged females of Ornithodoros mimon (Acari: Argasidae) and phylogenetic inferences of soft ticks.</title>
        <authorList>
            <person name="Landulfo G.A."/>
            <person name="Giovanni D."/>
            <person name="Carvalho E."/>
            <person name="Junqueira-de-Azevedo I."/>
            <person name="Patane J."/>
            <person name="Mendoca R."/>
            <person name="Barros-Battesti D."/>
        </authorList>
    </citation>
    <scope>NUCLEOTIDE SEQUENCE</scope>
    <source>
        <strain evidence="18">Females</strain>
        <tissue evidence="18">Gut</tissue>
    </source>
</reference>
<evidence type="ECO:0000256" key="9">
    <source>
        <dbReference type="ARBA" id="ARBA00053180"/>
    </source>
</evidence>
<dbReference type="InterPro" id="IPR029063">
    <property type="entry name" value="SAM-dependent_MTases_sf"/>
</dbReference>
<dbReference type="GO" id="GO:0005634">
    <property type="term" value="C:nucleus"/>
    <property type="evidence" value="ECO:0007669"/>
    <property type="project" value="UniProtKB-SubCell"/>
</dbReference>
<dbReference type="FunFam" id="3.40.50.150:FF:000077">
    <property type="entry name" value="HemK methyltransferase family member 2"/>
    <property type="match status" value="1"/>
</dbReference>
<keyword evidence="4 18" id="KW-0808">Transferase</keyword>
<evidence type="ECO:0000256" key="7">
    <source>
        <dbReference type="ARBA" id="ARBA00048619"/>
    </source>
</evidence>
<evidence type="ECO:0000256" key="5">
    <source>
        <dbReference type="ARBA" id="ARBA00022691"/>
    </source>
</evidence>
<dbReference type="GO" id="GO:0036009">
    <property type="term" value="F:protein-glutamine N-methyltransferase activity"/>
    <property type="evidence" value="ECO:0007669"/>
    <property type="project" value="UniProtKB-ARBA"/>
</dbReference>
<name>A0A147B9W3_9ACAR</name>
<comment type="subcellular location">
    <subcellularLocation>
        <location evidence="1">Nucleus</location>
    </subcellularLocation>
</comment>
<keyword evidence="5" id="KW-0949">S-adenosyl-L-methionine</keyword>
<protein>
    <recommendedName>
        <fullName evidence="15">Methyltransferase HEMK2</fullName>
    </recommendedName>
    <alternativeName>
        <fullName evidence="14">HemK methyltransferase family member 2</fullName>
    </alternativeName>
    <alternativeName>
        <fullName evidence="12">Lysine N-methyltransferase 9</fullName>
    </alternativeName>
    <alternativeName>
        <fullName evidence="11">Methylarsonite methyltransferase N6AMT1</fullName>
    </alternativeName>
    <alternativeName>
        <fullName evidence="16">Methyltransferase N6AMT1</fullName>
    </alternativeName>
    <alternativeName>
        <fullName evidence="13">Protein N(5)-glutamine methyltransferase</fullName>
    </alternativeName>
</protein>
<evidence type="ECO:0000256" key="10">
    <source>
        <dbReference type="ARBA" id="ARBA00062344"/>
    </source>
</evidence>
<evidence type="ECO:0000256" key="15">
    <source>
        <dbReference type="ARBA" id="ARBA00093624"/>
    </source>
</evidence>
<dbReference type="AlphaFoldDB" id="A0A147B9W3"/>
<comment type="similarity">
    <text evidence="2">Belongs to the eukaryotic/archaeal PrmC-related family.</text>
</comment>
<keyword evidence="3 18" id="KW-0489">Methyltransferase</keyword>
<feature type="non-terminal residue" evidence="18">
    <location>
        <position position="1"/>
    </location>
</feature>
<evidence type="ECO:0000256" key="3">
    <source>
        <dbReference type="ARBA" id="ARBA00022603"/>
    </source>
</evidence>
<sequence>SMPEEEANGKSEITTPLFDHLKAKDYESIYEPAEDSFLLIDALRQELPELRKRRPAICLEVGSGSGVVSTALGKALGNTCYMMTTDINSKASEATKRTAEKNGVRIEPVVTDLVSCLTQRLLHKVDVLIFNSPFMVTPSEACKSDYLTRTTAGGHLGREVMDRLAPFVPDLLSPTGLYFLVVIKKTTR</sequence>
<proteinExistence type="inferred from homology"/>
<accession>A0A147B9W3</accession>
<feature type="domain" description="Methyltransferase small" evidence="17">
    <location>
        <begin position="50"/>
        <end position="136"/>
    </location>
</feature>
<dbReference type="Gene3D" id="3.40.50.150">
    <property type="entry name" value="Vaccinia Virus protein VP39"/>
    <property type="match status" value="1"/>
</dbReference>
<keyword evidence="6" id="KW-0539">Nucleus</keyword>
<organism evidence="18">
    <name type="scientific">Alectorobius mimon</name>
    <dbReference type="NCBI Taxonomy" id="360319"/>
    <lineage>
        <taxon>Eukaryota</taxon>
        <taxon>Metazoa</taxon>
        <taxon>Ecdysozoa</taxon>
        <taxon>Arthropoda</taxon>
        <taxon>Chelicerata</taxon>
        <taxon>Arachnida</taxon>
        <taxon>Acari</taxon>
        <taxon>Parasitiformes</taxon>
        <taxon>Ixodida</taxon>
        <taxon>Ixodoidea</taxon>
        <taxon>Argasidae</taxon>
        <taxon>Ornithodorinae</taxon>
        <taxon>Alectorobius</taxon>
    </lineage>
</organism>
<comment type="subunit">
    <text evidence="10">Heterodimer; heterodimerization with TRMT112 is required for S-adenosyl-L-methionine-binding.</text>
</comment>
<evidence type="ECO:0000256" key="11">
    <source>
        <dbReference type="ARBA" id="ARBA00075330"/>
    </source>
</evidence>
<dbReference type="EMBL" id="GEIB01000263">
    <property type="protein sequence ID" value="JAR87558.1"/>
    <property type="molecule type" value="Transcribed_RNA"/>
</dbReference>
<evidence type="ECO:0000256" key="16">
    <source>
        <dbReference type="ARBA" id="ARBA00093667"/>
    </source>
</evidence>
<evidence type="ECO:0000256" key="6">
    <source>
        <dbReference type="ARBA" id="ARBA00023242"/>
    </source>
</evidence>
<dbReference type="PANTHER" id="PTHR45875">
    <property type="entry name" value="METHYLTRANSFERASE N6AMT1"/>
    <property type="match status" value="1"/>
</dbReference>
<dbReference type="SUPFAM" id="SSF53335">
    <property type="entry name" value="S-adenosyl-L-methionine-dependent methyltransferases"/>
    <property type="match status" value="1"/>
</dbReference>
<dbReference type="GO" id="GO:0035657">
    <property type="term" value="C:eRF1 methyltransferase complex"/>
    <property type="evidence" value="ECO:0007669"/>
    <property type="project" value="TreeGrafter"/>
</dbReference>
<dbReference type="NCBIfam" id="TIGR00537">
    <property type="entry name" value="hemK_rel_arch"/>
    <property type="match status" value="1"/>
</dbReference>
<evidence type="ECO:0000256" key="12">
    <source>
        <dbReference type="ARBA" id="ARBA00076540"/>
    </source>
</evidence>
<dbReference type="InterPro" id="IPR007848">
    <property type="entry name" value="Small_mtfrase_dom"/>
</dbReference>
<evidence type="ECO:0000256" key="2">
    <source>
        <dbReference type="ARBA" id="ARBA00006149"/>
    </source>
</evidence>
<evidence type="ECO:0000256" key="14">
    <source>
        <dbReference type="ARBA" id="ARBA00083337"/>
    </source>
</evidence>
<dbReference type="InterPro" id="IPR004557">
    <property type="entry name" value="PrmC-related"/>
</dbReference>
<comment type="catalytic activity">
    <reaction evidence="7">
        <text>L-lysyl-[histone] + S-adenosyl-L-methionine = N(6)-methyl-L-lysyl-[histone] + S-adenosyl-L-homocysteine + H(+)</text>
        <dbReference type="Rhea" id="RHEA:10024"/>
        <dbReference type="Rhea" id="RHEA-COMP:9845"/>
        <dbReference type="Rhea" id="RHEA-COMP:9846"/>
        <dbReference type="ChEBI" id="CHEBI:15378"/>
        <dbReference type="ChEBI" id="CHEBI:29969"/>
        <dbReference type="ChEBI" id="CHEBI:57856"/>
        <dbReference type="ChEBI" id="CHEBI:59789"/>
        <dbReference type="ChEBI" id="CHEBI:61929"/>
    </reaction>
    <physiologicalReaction direction="left-to-right" evidence="7">
        <dbReference type="Rhea" id="RHEA:10025"/>
    </physiologicalReaction>
</comment>
<evidence type="ECO:0000256" key="1">
    <source>
        <dbReference type="ARBA" id="ARBA00004123"/>
    </source>
</evidence>
<evidence type="ECO:0000313" key="18">
    <source>
        <dbReference type="EMBL" id="JAR87558.1"/>
    </source>
</evidence>
<evidence type="ECO:0000256" key="13">
    <source>
        <dbReference type="ARBA" id="ARBA00080992"/>
    </source>
</evidence>
<comment type="catalytic activity">
    <reaction evidence="8">
        <text>methylarsonous acid + S-adenosyl-L-methionine = dimethylarsinate + S-adenosyl-L-homocysteine + 2 H(+)</text>
        <dbReference type="Rhea" id="RHEA:11684"/>
        <dbReference type="ChEBI" id="CHEBI:15378"/>
        <dbReference type="ChEBI" id="CHEBI:16223"/>
        <dbReference type="ChEBI" id="CHEBI:17826"/>
        <dbReference type="ChEBI" id="CHEBI:57856"/>
        <dbReference type="ChEBI" id="CHEBI:59789"/>
    </reaction>
</comment>
<evidence type="ECO:0000259" key="17">
    <source>
        <dbReference type="Pfam" id="PF05175"/>
    </source>
</evidence>
<evidence type="ECO:0000256" key="8">
    <source>
        <dbReference type="ARBA" id="ARBA00050903"/>
    </source>
</evidence>
<dbReference type="GO" id="GO:0032259">
    <property type="term" value="P:methylation"/>
    <property type="evidence" value="ECO:0007669"/>
    <property type="project" value="UniProtKB-KW"/>
</dbReference>
<dbReference type="Pfam" id="PF05175">
    <property type="entry name" value="MTS"/>
    <property type="match status" value="1"/>
</dbReference>
<evidence type="ECO:0000256" key="4">
    <source>
        <dbReference type="ARBA" id="ARBA00022679"/>
    </source>
</evidence>
<dbReference type="PANTHER" id="PTHR45875:SF1">
    <property type="entry name" value="METHYLTRANSFERASE N6AMT1"/>
    <property type="match status" value="1"/>
</dbReference>
<comment type="function">
    <text evidence="9">Methyltransferase that can methylate proteins and, to a lower extent, arsenic. Catalytic subunit of a heterodimer with TRMT112, which monomethylates 'Lys-12' of histone H4 (H4K12me1), a modification present at the promoters of numerous genes encoding cell cycle regulators. Catalytic subunit of a heterodimer with TRMT112, which catalyzes N5-methylation of Glu residue of proteins with a Gly-Gln-Xaa-Xaa-Xaa-Arg motif. Methylates ETF1 on 'Gln-185'; ETF1 needs to be complexed to ERF3 in its GTP-bound form to be efficiently methylated. May also play a role in the modulation of arsenic-induced toxicity by mediating the conversion of monomethylarsonous acid (3+) into the less toxic dimethylarsonic acid. It however only plays a limited role in arsenic metabolism compared with AS3MT.</text>
</comment>
<dbReference type="CDD" id="cd02440">
    <property type="entry name" value="AdoMet_MTases"/>
    <property type="match status" value="1"/>
</dbReference>
<dbReference type="InterPro" id="IPR052190">
    <property type="entry name" value="Euk-Arch_PrmC-MTase"/>
</dbReference>